<keyword evidence="2" id="KW-0032">Aminotransferase</keyword>
<evidence type="ECO:0000313" key="2">
    <source>
        <dbReference type="EMBL" id="HIU69179.1"/>
    </source>
</evidence>
<dbReference type="AlphaFoldDB" id="A0A9D1MV20"/>
<evidence type="ECO:0000259" key="1">
    <source>
        <dbReference type="Pfam" id="PF00266"/>
    </source>
</evidence>
<dbReference type="Proteomes" id="UP000824125">
    <property type="component" value="Unassembled WGS sequence"/>
</dbReference>
<organism evidence="2 3">
    <name type="scientific">Candidatus Scybalenecus merdavium</name>
    <dbReference type="NCBI Taxonomy" id="2840939"/>
    <lineage>
        <taxon>Bacteria</taxon>
        <taxon>Bacillati</taxon>
        <taxon>Bacillota</taxon>
        <taxon>Clostridia</taxon>
        <taxon>Eubacteriales</taxon>
        <taxon>Oscillospiraceae</taxon>
        <taxon>Oscillospiraceae incertae sedis</taxon>
        <taxon>Candidatus Scybalenecus</taxon>
    </lineage>
</organism>
<dbReference type="EMBL" id="DVNM01000023">
    <property type="protein sequence ID" value="HIU69179.1"/>
    <property type="molecule type" value="Genomic_DNA"/>
</dbReference>
<dbReference type="PANTHER" id="PTHR43586:SF4">
    <property type="entry name" value="ISOPENICILLIN N EPIMERASE"/>
    <property type="match status" value="1"/>
</dbReference>
<dbReference type="InterPro" id="IPR015424">
    <property type="entry name" value="PyrdxlP-dep_Trfase"/>
</dbReference>
<dbReference type="InterPro" id="IPR015421">
    <property type="entry name" value="PyrdxlP-dep_Trfase_major"/>
</dbReference>
<accession>A0A9D1MV20</accession>
<sequence length="376" mass="40546">MIYLDNAATSYPKPQNVRKIFCASIEKYAFNSGRGAYAAAVKTSETIYDVRMACSRFFGAKRPENVIFTPGCTWGLNTVIKGLVQPGSHVVISSLEHNAVARPVRKLCERNGVQASIAEYDEDPQKTVENFENCIRKNTRLIVCTHASNVFGMVMPIQELAQMAAGHGIPFAADCAQTAGVMEVKMCPGLSALCAPCHKGLLGAPGAGILLLSDSAPLPDTLAEGGTGSLSAELRMPPDLPERFEAGTLNNCAILSAGAGIRYIEKRTPQAIYAHETALCEMLFEELSKAGAVLYTPRPQSGKSAPILSLNWKDYPSEKTAALLSEKGIAVRAGLHCAPIAHRFMGTLKRGTVRLSPGCFTKMKECEYFINTLKKL</sequence>
<dbReference type="PANTHER" id="PTHR43586">
    <property type="entry name" value="CYSTEINE DESULFURASE"/>
    <property type="match status" value="1"/>
</dbReference>
<gene>
    <name evidence="2" type="ORF">IAD23_04400</name>
</gene>
<keyword evidence="2" id="KW-0808">Transferase</keyword>
<evidence type="ECO:0000313" key="3">
    <source>
        <dbReference type="Proteomes" id="UP000824125"/>
    </source>
</evidence>
<dbReference type="InterPro" id="IPR015422">
    <property type="entry name" value="PyrdxlP-dep_Trfase_small"/>
</dbReference>
<proteinExistence type="predicted"/>
<protein>
    <submittedName>
        <fullName evidence="2">Aminotransferase class V-fold PLP-dependent enzyme</fullName>
    </submittedName>
</protein>
<reference evidence="2" key="1">
    <citation type="submission" date="2020-10" db="EMBL/GenBank/DDBJ databases">
        <authorList>
            <person name="Gilroy R."/>
        </authorList>
    </citation>
    <scope>NUCLEOTIDE SEQUENCE</scope>
    <source>
        <strain evidence="2">CHK176-6737</strain>
    </source>
</reference>
<dbReference type="Gene3D" id="3.40.640.10">
    <property type="entry name" value="Type I PLP-dependent aspartate aminotransferase-like (Major domain)"/>
    <property type="match status" value="1"/>
</dbReference>
<dbReference type="InterPro" id="IPR000192">
    <property type="entry name" value="Aminotrans_V_dom"/>
</dbReference>
<dbReference type="SUPFAM" id="SSF53383">
    <property type="entry name" value="PLP-dependent transferases"/>
    <property type="match status" value="1"/>
</dbReference>
<dbReference type="GO" id="GO:0008483">
    <property type="term" value="F:transaminase activity"/>
    <property type="evidence" value="ECO:0007669"/>
    <property type="project" value="UniProtKB-KW"/>
</dbReference>
<name>A0A9D1MV20_9FIRM</name>
<comment type="caution">
    <text evidence="2">The sequence shown here is derived from an EMBL/GenBank/DDBJ whole genome shotgun (WGS) entry which is preliminary data.</text>
</comment>
<feature type="domain" description="Aminotransferase class V" evidence="1">
    <location>
        <begin position="2"/>
        <end position="369"/>
    </location>
</feature>
<dbReference type="Pfam" id="PF00266">
    <property type="entry name" value="Aminotran_5"/>
    <property type="match status" value="1"/>
</dbReference>
<reference evidence="2" key="2">
    <citation type="journal article" date="2021" name="PeerJ">
        <title>Extensive microbial diversity within the chicken gut microbiome revealed by metagenomics and culture.</title>
        <authorList>
            <person name="Gilroy R."/>
            <person name="Ravi A."/>
            <person name="Getino M."/>
            <person name="Pursley I."/>
            <person name="Horton D.L."/>
            <person name="Alikhan N.F."/>
            <person name="Baker D."/>
            <person name="Gharbi K."/>
            <person name="Hall N."/>
            <person name="Watson M."/>
            <person name="Adriaenssens E.M."/>
            <person name="Foster-Nyarko E."/>
            <person name="Jarju S."/>
            <person name="Secka A."/>
            <person name="Antonio M."/>
            <person name="Oren A."/>
            <person name="Chaudhuri R.R."/>
            <person name="La Ragione R."/>
            <person name="Hildebrand F."/>
            <person name="Pallen M.J."/>
        </authorList>
    </citation>
    <scope>NUCLEOTIDE SEQUENCE</scope>
    <source>
        <strain evidence="2">CHK176-6737</strain>
    </source>
</reference>
<dbReference type="Gene3D" id="3.90.1150.10">
    <property type="entry name" value="Aspartate Aminotransferase, domain 1"/>
    <property type="match status" value="1"/>
</dbReference>